<dbReference type="KEGG" id="csb:CLSA_c09300"/>
<name>U5MQL0_CLOSA</name>
<feature type="transmembrane region" description="Helical" evidence="1">
    <location>
        <begin position="6"/>
        <end position="23"/>
    </location>
</feature>
<organism evidence="2 3">
    <name type="scientific">Clostridium saccharobutylicum DSM 13864</name>
    <dbReference type="NCBI Taxonomy" id="1345695"/>
    <lineage>
        <taxon>Bacteria</taxon>
        <taxon>Bacillati</taxon>
        <taxon>Bacillota</taxon>
        <taxon>Clostridia</taxon>
        <taxon>Eubacteriales</taxon>
        <taxon>Clostridiaceae</taxon>
        <taxon>Clostridium</taxon>
    </lineage>
</organism>
<accession>U5MQL0</accession>
<dbReference type="HOGENOM" id="CLU_2245275_0_0_9"/>
<evidence type="ECO:0000256" key="1">
    <source>
        <dbReference type="SAM" id="Phobius"/>
    </source>
</evidence>
<proteinExistence type="predicted"/>
<evidence type="ECO:0000313" key="3">
    <source>
        <dbReference type="Proteomes" id="UP000017118"/>
    </source>
</evidence>
<reference evidence="2 3" key="1">
    <citation type="journal article" date="2013" name="Genome Announc.">
        <title>Complete Genome Sequence of the Solvent Producer Clostridium saccharobutylicum NCP262 (DSM 13864).</title>
        <authorList>
            <person name="Poehlein A."/>
            <person name="Hartwich K."/>
            <person name="Krabben P."/>
            <person name="Ehrenreich A."/>
            <person name="Liebl W."/>
            <person name="Durre P."/>
            <person name="Gottschalk G."/>
            <person name="Daniel R."/>
        </authorList>
    </citation>
    <scope>NUCLEOTIDE SEQUENCE [LARGE SCALE GENOMIC DNA]</scope>
    <source>
        <strain evidence="2">DSM 13864</strain>
    </source>
</reference>
<dbReference type="OrthoDB" id="2107076at2"/>
<gene>
    <name evidence="2" type="ORF">CLSA_c09300</name>
</gene>
<keyword evidence="1" id="KW-1133">Transmembrane helix</keyword>
<sequence>MYLMLFSFGSMIFIGLGLLVYGLKKFSMKSESYDGYDYEVYDNKQNEQARLIQEEQFRSFNEEIIRQQDQQFMEESLKSVTPFEMGGYDMTQGNSFNDFNNGMF</sequence>
<dbReference type="eggNOG" id="ENOG502ZQWY">
    <property type="taxonomic scope" value="Bacteria"/>
</dbReference>
<evidence type="ECO:0000313" key="2">
    <source>
        <dbReference type="EMBL" id="AGX41941.1"/>
    </source>
</evidence>
<dbReference type="RefSeq" id="WP_022744227.1">
    <property type="nucleotide sequence ID" value="NC_022571.1"/>
</dbReference>
<dbReference type="AlphaFoldDB" id="U5MQL0"/>
<dbReference type="GeneID" id="55473460"/>
<dbReference type="Proteomes" id="UP000017118">
    <property type="component" value="Chromosome"/>
</dbReference>
<dbReference type="EMBL" id="CP006721">
    <property type="protein sequence ID" value="AGX41941.1"/>
    <property type="molecule type" value="Genomic_DNA"/>
</dbReference>
<keyword evidence="1" id="KW-0812">Transmembrane</keyword>
<keyword evidence="3" id="KW-1185">Reference proteome</keyword>
<keyword evidence="1" id="KW-0472">Membrane</keyword>
<protein>
    <submittedName>
        <fullName evidence="2">Uncharacterized protein</fullName>
    </submittedName>
</protein>
<dbReference type="PATRIC" id="fig|1345695.10.peg.721"/>